<comment type="caution">
    <text evidence="1">The sequence shown here is derived from an EMBL/GenBank/DDBJ whole genome shotgun (WGS) entry which is preliminary data.</text>
</comment>
<keyword evidence="2" id="KW-1185">Reference proteome</keyword>
<reference evidence="1" key="2">
    <citation type="journal article" date="2023" name="Microbiol Resour">
        <title>Decontamination and Annotation of the Draft Genome Sequence of the Oomycete Lagenidium giganteum ARSEF 373.</title>
        <authorList>
            <person name="Morgan W.R."/>
            <person name="Tartar A."/>
        </authorList>
    </citation>
    <scope>NUCLEOTIDE SEQUENCE</scope>
    <source>
        <strain evidence="1">ARSEF 373</strain>
    </source>
</reference>
<evidence type="ECO:0000313" key="1">
    <source>
        <dbReference type="EMBL" id="DAZ97498.1"/>
    </source>
</evidence>
<name>A0AAV2YVQ8_9STRA</name>
<gene>
    <name evidence="1" type="ORF">N0F65_009766</name>
</gene>
<evidence type="ECO:0000313" key="2">
    <source>
        <dbReference type="Proteomes" id="UP001146120"/>
    </source>
</evidence>
<dbReference type="Proteomes" id="UP001146120">
    <property type="component" value="Unassembled WGS sequence"/>
</dbReference>
<sequence>MRLITPMKDGHLERASPKCRSGLLAMSNSIPSIRQAARPYNPPLRALRLWNLHHLYNLRVRMTGISQIRSEFA</sequence>
<reference evidence="1" key="1">
    <citation type="submission" date="2022-11" db="EMBL/GenBank/DDBJ databases">
        <authorList>
            <person name="Morgan W.R."/>
            <person name="Tartar A."/>
        </authorList>
    </citation>
    <scope>NUCLEOTIDE SEQUENCE</scope>
    <source>
        <strain evidence="1">ARSEF 373</strain>
    </source>
</reference>
<dbReference type="AlphaFoldDB" id="A0AAV2YVQ8"/>
<dbReference type="EMBL" id="DAKRPA010000133">
    <property type="protein sequence ID" value="DAZ97498.1"/>
    <property type="molecule type" value="Genomic_DNA"/>
</dbReference>
<proteinExistence type="predicted"/>
<accession>A0AAV2YVQ8</accession>
<organism evidence="1 2">
    <name type="scientific">Lagenidium giganteum</name>
    <dbReference type="NCBI Taxonomy" id="4803"/>
    <lineage>
        <taxon>Eukaryota</taxon>
        <taxon>Sar</taxon>
        <taxon>Stramenopiles</taxon>
        <taxon>Oomycota</taxon>
        <taxon>Peronosporomycetes</taxon>
        <taxon>Pythiales</taxon>
        <taxon>Pythiaceae</taxon>
    </lineage>
</organism>
<protein>
    <submittedName>
        <fullName evidence="1">Uncharacterized protein</fullName>
    </submittedName>
</protein>